<dbReference type="EMBL" id="JAKJXP020000022">
    <property type="protein sequence ID" value="KAK7754171.1"/>
    <property type="molecule type" value="Genomic_DNA"/>
</dbReference>
<dbReference type="Proteomes" id="UP001320420">
    <property type="component" value="Unassembled WGS sequence"/>
</dbReference>
<name>A0AAN9UVC6_9PEZI</name>
<sequence>MPVAATAAAWLAHLRTASSAVLWALGWLLRAGYLATVPLRYPLYYAFRLVLFLLSPVGYVFGAVASAAGLLVEFVARFKVRGNYLDYLPTPIYLDQSNGASQRRD</sequence>
<keyword evidence="1" id="KW-0472">Membrane</keyword>
<evidence type="ECO:0000313" key="2">
    <source>
        <dbReference type="EMBL" id="KAK7754171.1"/>
    </source>
</evidence>
<comment type="caution">
    <text evidence="2">The sequence shown here is derived from an EMBL/GenBank/DDBJ whole genome shotgun (WGS) entry which is preliminary data.</text>
</comment>
<feature type="transmembrane region" description="Helical" evidence="1">
    <location>
        <begin position="43"/>
        <end position="72"/>
    </location>
</feature>
<keyword evidence="1" id="KW-0812">Transmembrane</keyword>
<dbReference type="AlphaFoldDB" id="A0AAN9UVC6"/>
<organism evidence="2 3">
    <name type="scientific">Diatrype stigma</name>
    <dbReference type="NCBI Taxonomy" id="117547"/>
    <lineage>
        <taxon>Eukaryota</taxon>
        <taxon>Fungi</taxon>
        <taxon>Dikarya</taxon>
        <taxon>Ascomycota</taxon>
        <taxon>Pezizomycotina</taxon>
        <taxon>Sordariomycetes</taxon>
        <taxon>Xylariomycetidae</taxon>
        <taxon>Xylariales</taxon>
        <taxon>Diatrypaceae</taxon>
        <taxon>Diatrype</taxon>
    </lineage>
</organism>
<proteinExistence type="predicted"/>
<reference evidence="2 3" key="1">
    <citation type="submission" date="2024-02" db="EMBL/GenBank/DDBJ databases">
        <title>De novo assembly and annotation of 12 fungi associated with fruit tree decline syndrome in Ontario, Canada.</title>
        <authorList>
            <person name="Sulman M."/>
            <person name="Ellouze W."/>
            <person name="Ilyukhin E."/>
        </authorList>
    </citation>
    <scope>NUCLEOTIDE SEQUENCE [LARGE SCALE GENOMIC DNA]</scope>
    <source>
        <strain evidence="2 3">M11/M66-122</strain>
    </source>
</reference>
<protein>
    <submittedName>
        <fullName evidence="2">Uncharacterized protein</fullName>
    </submittedName>
</protein>
<accession>A0AAN9UVC6</accession>
<gene>
    <name evidence="2" type="ORF">SLS62_003748</name>
</gene>
<keyword evidence="3" id="KW-1185">Reference proteome</keyword>
<evidence type="ECO:0000313" key="3">
    <source>
        <dbReference type="Proteomes" id="UP001320420"/>
    </source>
</evidence>
<keyword evidence="1" id="KW-1133">Transmembrane helix</keyword>
<evidence type="ECO:0000256" key="1">
    <source>
        <dbReference type="SAM" id="Phobius"/>
    </source>
</evidence>